<evidence type="ECO:0000313" key="10">
    <source>
        <dbReference type="Proteomes" id="UP000256388"/>
    </source>
</evidence>
<dbReference type="InterPro" id="IPR000515">
    <property type="entry name" value="MetI-like"/>
</dbReference>
<reference evidence="9 10" key="1">
    <citation type="submission" date="2018-08" db="EMBL/GenBank/DDBJ databases">
        <title>Genomic Encyclopedia of Type Strains, Phase IV (KMG-IV): sequencing the most valuable type-strain genomes for metagenomic binning, comparative biology and taxonomic classification.</title>
        <authorList>
            <person name="Goeker M."/>
        </authorList>
    </citation>
    <scope>NUCLEOTIDE SEQUENCE [LARGE SCALE GENOMIC DNA]</scope>
    <source>
        <strain evidence="9 10">DSM 23923</strain>
    </source>
</reference>
<evidence type="ECO:0000256" key="3">
    <source>
        <dbReference type="ARBA" id="ARBA00022475"/>
    </source>
</evidence>
<dbReference type="RefSeq" id="WP_116225222.1">
    <property type="nucleotide sequence ID" value="NZ_AP018437.1"/>
</dbReference>
<name>A0A347ZNT7_9CHLR</name>
<sequence>MELSKKSNRKIKQLSVIITLLLFLSIWEGLVLVFDLPAFILPSPLQVGQRFARAISDGSLLENSLATIFEVFSGLVSGVFFATLLGYILAKSTFLENILQPFLVASQAIPTVAIAPLLVIWFGSGIFSKVLICALIVFFPVLVNTIVGLRAVPENLRDLMRSLKATPWQMFRLLELPAAMPVLLGGLRIGATLSVIGAVVGELVGSDSGLGFLINVGRGQYDTALVFVGVLTLVFLALVLYSLVLWLEKKLLRWKTN</sequence>
<evidence type="ECO:0000259" key="8">
    <source>
        <dbReference type="PROSITE" id="PS50928"/>
    </source>
</evidence>
<feature type="transmembrane region" description="Helical" evidence="7">
    <location>
        <begin position="14"/>
        <end position="34"/>
    </location>
</feature>
<dbReference type="CDD" id="cd06261">
    <property type="entry name" value="TM_PBP2"/>
    <property type="match status" value="1"/>
</dbReference>
<dbReference type="Pfam" id="PF00528">
    <property type="entry name" value="BPD_transp_1"/>
    <property type="match status" value="1"/>
</dbReference>
<dbReference type="SUPFAM" id="SSF161098">
    <property type="entry name" value="MetI-like"/>
    <property type="match status" value="1"/>
</dbReference>
<evidence type="ECO:0000256" key="4">
    <source>
        <dbReference type="ARBA" id="ARBA00022692"/>
    </source>
</evidence>
<dbReference type="OrthoDB" id="9804353at2"/>
<dbReference type="AlphaFoldDB" id="A0A347ZNT7"/>
<feature type="transmembrane region" description="Helical" evidence="7">
    <location>
        <begin position="102"/>
        <end position="123"/>
    </location>
</feature>
<accession>A0A347ZNT7</accession>
<keyword evidence="5 7" id="KW-1133">Transmembrane helix</keyword>
<dbReference type="Gene3D" id="1.10.3720.10">
    <property type="entry name" value="MetI-like"/>
    <property type="match status" value="1"/>
</dbReference>
<keyword evidence="2 7" id="KW-0813">Transport</keyword>
<organism evidence="9 10">
    <name type="scientific">Pelolinea submarina</name>
    <dbReference type="NCBI Taxonomy" id="913107"/>
    <lineage>
        <taxon>Bacteria</taxon>
        <taxon>Bacillati</taxon>
        <taxon>Chloroflexota</taxon>
        <taxon>Anaerolineae</taxon>
        <taxon>Anaerolineales</taxon>
        <taxon>Anaerolineaceae</taxon>
        <taxon>Pelolinea</taxon>
    </lineage>
</organism>
<dbReference type="Proteomes" id="UP000256388">
    <property type="component" value="Unassembled WGS sequence"/>
</dbReference>
<feature type="transmembrane region" description="Helical" evidence="7">
    <location>
        <begin position="224"/>
        <end position="247"/>
    </location>
</feature>
<feature type="transmembrane region" description="Helical" evidence="7">
    <location>
        <begin position="173"/>
        <end position="204"/>
    </location>
</feature>
<evidence type="ECO:0000256" key="6">
    <source>
        <dbReference type="ARBA" id="ARBA00023136"/>
    </source>
</evidence>
<proteinExistence type="inferred from homology"/>
<evidence type="ECO:0000313" key="9">
    <source>
        <dbReference type="EMBL" id="REG08571.1"/>
    </source>
</evidence>
<dbReference type="PANTHER" id="PTHR30151">
    <property type="entry name" value="ALKANE SULFONATE ABC TRANSPORTER-RELATED, MEMBRANE SUBUNIT"/>
    <property type="match status" value="1"/>
</dbReference>
<feature type="transmembrane region" description="Helical" evidence="7">
    <location>
        <begin position="68"/>
        <end position="90"/>
    </location>
</feature>
<evidence type="ECO:0000256" key="7">
    <source>
        <dbReference type="RuleBase" id="RU363032"/>
    </source>
</evidence>
<comment type="subcellular location">
    <subcellularLocation>
        <location evidence="1 7">Cell membrane</location>
        <topology evidence="1 7">Multi-pass membrane protein</topology>
    </subcellularLocation>
</comment>
<feature type="transmembrane region" description="Helical" evidence="7">
    <location>
        <begin position="129"/>
        <end position="152"/>
    </location>
</feature>
<protein>
    <submittedName>
        <fullName evidence="9">NitT/TauT family transport system permease protein</fullName>
    </submittedName>
</protein>
<keyword evidence="3" id="KW-1003">Cell membrane</keyword>
<feature type="domain" description="ABC transmembrane type-1" evidence="8">
    <location>
        <begin position="64"/>
        <end position="244"/>
    </location>
</feature>
<evidence type="ECO:0000256" key="2">
    <source>
        <dbReference type="ARBA" id="ARBA00022448"/>
    </source>
</evidence>
<keyword evidence="10" id="KW-1185">Reference proteome</keyword>
<comment type="caution">
    <text evidence="9">The sequence shown here is derived from an EMBL/GenBank/DDBJ whole genome shotgun (WGS) entry which is preliminary data.</text>
</comment>
<keyword evidence="6 7" id="KW-0472">Membrane</keyword>
<dbReference type="GO" id="GO:0005886">
    <property type="term" value="C:plasma membrane"/>
    <property type="evidence" value="ECO:0007669"/>
    <property type="project" value="UniProtKB-SubCell"/>
</dbReference>
<gene>
    <name evidence="9" type="ORF">DFR64_1943</name>
</gene>
<dbReference type="InterPro" id="IPR035906">
    <property type="entry name" value="MetI-like_sf"/>
</dbReference>
<evidence type="ECO:0000256" key="5">
    <source>
        <dbReference type="ARBA" id="ARBA00022989"/>
    </source>
</evidence>
<dbReference type="GO" id="GO:0055085">
    <property type="term" value="P:transmembrane transport"/>
    <property type="evidence" value="ECO:0007669"/>
    <property type="project" value="InterPro"/>
</dbReference>
<dbReference type="EMBL" id="QUMS01000002">
    <property type="protein sequence ID" value="REG08571.1"/>
    <property type="molecule type" value="Genomic_DNA"/>
</dbReference>
<dbReference type="PROSITE" id="PS50928">
    <property type="entry name" value="ABC_TM1"/>
    <property type="match status" value="1"/>
</dbReference>
<comment type="similarity">
    <text evidence="7">Belongs to the binding-protein-dependent transport system permease family.</text>
</comment>
<dbReference type="PANTHER" id="PTHR30151:SF20">
    <property type="entry name" value="ABC TRANSPORTER PERMEASE PROTEIN HI_0355-RELATED"/>
    <property type="match status" value="1"/>
</dbReference>
<keyword evidence="4 7" id="KW-0812">Transmembrane</keyword>
<evidence type="ECO:0000256" key="1">
    <source>
        <dbReference type="ARBA" id="ARBA00004651"/>
    </source>
</evidence>